<feature type="region of interest" description="Disordered" evidence="1">
    <location>
        <begin position="36"/>
        <end position="66"/>
    </location>
</feature>
<feature type="compositionally biased region" description="Basic and acidic residues" evidence="1">
    <location>
        <begin position="44"/>
        <end position="60"/>
    </location>
</feature>
<accession>A0A8W8ND71</accession>
<protein>
    <submittedName>
        <fullName evidence="2">Uncharacterized protein</fullName>
    </submittedName>
</protein>
<dbReference type="AlphaFoldDB" id="A0A8W8ND71"/>
<keyword evidence="3" id="KW-1185">Reference proteome</keyword>
<proteinExistence type="predicted"/>
<sequence length="295" mass="33134">MCSIAIQSLTLCLCISIVLRKRMKWRRKLRITNPGSVRYHKRHPEQSSKMHKYKGERGNSDDGSLDRVPTYGQLSNGYNHIHFPKVQLDGFLSGIISLSRAKECIDDTSRIKCCSGYRKINGTCAECIGFYGEGCVIPCPTGFYGPKCFSKCNCSVHKTCNQFVGCTLLSTFESKYRKSVQNESCSSLFLSVIALTASQIVTLICCLKTLLRWKDCRLSPEQTKACTRHSTGMTLSQTNIGMSEARNEPSKHLGSSCEDEITKVIRCHTERYQNILECPSNTYDTSETAERIKKG</sequence>
<evidence type="ECO:0000313" key="2">
    <source>
        <dbReference type="EnsemblMetazoa" id="G6423.1:cds"/>
    </source>
</evidence>
<organism evidence="2 3">
    <name type="scientific">Magallana gigas</name>
    <name type="common">Pacific oyster</name>
    <name type="synonym">Crassostrea gigas</name>
    <dbReference type="NCBI Taxonomy" id="29159"/>
    <lineage>
        <taxon>Eukaryota</taxon>
        <taxon>Metazoa</taxon>
        <taxon>Spiralia</taxon>
        <taxon>Lophotrochozoa</taxon>
        <taxon>Mollusca</taxon>
        <taxon>Bivalvia</taxon>
        <taxon>Autobranchia</taxon>
        <taxon>Pteriomorphia</taxon>
        <taxon>Ostreida</taxon>
        <taxon>Ostreoidea</taxon>
        <taxon>Ostreidae</taxon>
        <taxon>Magallana</taxon>
    </lineage>
</organism>
<dbReference type="Proteomes" id="UP000005408">
    <property type="component" value="Unassembled WGS sequence"/>
</dbReference>
<dbReference type="Gene3D" id="2.170.300.10">
    <property type="entry name" value="Tie2 ligand-binding domain superfamily"/>
    <property type="match status" value="1"/>
</dbReference>
<evidence type="ECO:0000313" key="3">
    <source>
        <dbReference type="Proteomes" id="UP000005408"/>
    </source>
</evidence>
<reference evidence="2" key="1">
    <citation type="submission" date="2022-08" db="UniProtKB">
        <authorList>
            <consortium name="EnsemblMetazoa"/>
        </authorList>
    </citation>
    <scope>IDENTIFICATION</scope>
    <source>
        <strain evidence="2">05x7-T-G4-1.051#20</strain>
    </source>
</reference>
<evidence type="ECO:0000256" key="1">
    <source>
        <dbReference type="SAM" id="MobiDB-lite"/>
    </source>
</evidence>
<dbReference type="EnsemblMetazoa" id="G6423.1">
    <property type="protein sequence ID" value="G6423.1:cds"/>
    <property type="gene ID" value="G6423"/>
</dbReference>
<name>A0A8W8ND71_MAGGI</name>